<dbReference type="Pfam" id="PF13361">
    <property type="entry name" value="UvrD_C"/>
    <property type="match status" value="1"/>
</dbReference>
<evidence type="ECO:0000313" key="11">
    <source>
        <dbReference type="EMBL" id="BBJ29049.1"/>
    </source>
</evidence>
<evidence type="ECO:0000256" key="7">
    <source>
        <dbReference type="ARBA" id="ARBA00034808"/>
    </source>
</evidence>
<keyword evidence="1" id="KW-0547">Nucleotide-binding</keyword>
<feature type="domain" description="UvrD-like helicase C-terminal" evidence="10">
    <location>
        <begin position="512"/>
        <end position="592"/>
    </location>
</feature>
<evidence type="ECO:0000259" key="9">
    <source>
        <dbReference type="Pfam" id="PF00580"/>
    </source>
</evidence>
<dbReference type="KEGG" id="asac:ATHSA_p10002"/>
<evidence type="ECO:0000256" key="5">
    <source>
        <dbReference type="ARBA" id="ARBA00023235"/>
    </source>
</evidence>
<dbReference type="InterPro" id="IPR027417">
    <property type="entry name" value="P-loop_NTPase"/>
</dbReference>
<proteinExistence type="predicted"/>
<dbReference type="EC" id="5.6.2.4" evidence="7"/>
<gene>
    <name evidence="11" type="ORF">ATHSA_p10002</name>
</gene>
<dbReference type="EMBL" id="AP019552">
    <property type="protein sequence ID" value="BBJ29049.1"/>
    <property type="molecule type" value="Genomic_DNA"/>
</dbReference>
<reference evidence="12" key="1">
    <citation type="submission" date="2019-04" db="EMBL/GenBank/DDBJ databases">
        <title>NAS-01 Genome Sequencing.</title>
        <authorList>
            <person name="Kato S."/>
            <person name="Itoh T."/>
            <person name="Ohkuma M."/>
        </authorList>
    </citation>
    <scope>NUCLEOTIDE SEQUENCE [LARGE SCALE GENOMIC DNA]</scope>
    <source>
        <strain evidence="12">NAS-01</strain>
        <plasmid evidence="12">pATS1</plasmid>
    </source>
</reference>
<evidence type="ECO:0000256" key="2">
    <source>
        <dbReference type="ARBA" id="ARBA00022801"/>
    </source>
</evidence>
<keyword evidence="5" id="KW-0413">Isomerase</keyword>
<dbReference type="AlphaFoldDB" id="A0A6N4TE37"/>
<evidence type="ECO:0000256" key="1">
    <source>
        <dbReference type="ARBA" id="ARBA00022741"/>
    </source>
</evidence>
<dbReference type="GO" id="GO:0031297">
    <property type="term" value="P:replication fork processing"/>
    <property type="evidence" value="ECO:0007669"/>
    <property type="project" value="TreeGrafter"/>
</dbReference>
<accession>A0A6N4TE37</accession>
<dbReference type="InterPro" id="IPR000212">
    <property type="entry name" value="DNA_helicase_UvrD/REP"/>
</dbReference>
<dbReference type="InterPro" id="IPR014016">
    <property type="entry name" value="UvrD-like_ATP-bd"/>
</dbReference>
<dbReference type="GO" id="GO:0043138">
    <property type="term" value="F:3'-5' DNA helicase activity"/>
    <property type="evidence" value="ECO:0007669"/>
    <property type="project" value="UniProtKB-EC"/>
</dbReference>
<evidence type="ECO:0000256" key="4">
    <source>
        <dbReference type="ARBA" id="ARBA00022840"/>
    </source>
</evidence>
<keyword evidence="12" id="KW-1185">Reference proteome</keyword>
<dbReference type="GO" id="GO:0016787">
    <property type="term" value="F:hydrolase activity"/>
    <property type="evidence" value="ECO:0007669"/>
    <property type="project" value="UniProtKB-KW"/>
</dbReference>
<dbReference type="GO" id="GO:0005524">
    <property type="term" value="F:ATP binding"/>
    <property type="evidence" value="ECO:0007669"/>
    <property type="project" value="UniProtKB-KW"/>
</dbReference>
<feature type="domain" description="UvrD-like helicase ATP-binding" evidence="9">
    <location>
        <begin position="294"/>
        <end position="351"/>
    </location>
</feature>
<dbReference type="GO" id="GO:0003677">
    <property type="term" value="F:DNA binding"/>
    <property type="evidence" value="ECO:0007669"/>
    <property type="project" value="InterPro"/>
</dbReference>
<geneLocation type="plasmid" evidence="11 12">
    <name>pATS1</name>
</geneLocation>
<keyword evidence="3" id="KW-0347">Helicase</keyword>
<dbReference type="OrthoDB" id="9765670at2"/>
<dbReference type="GO" id="GO:0000724">
    <property type="term" value="P:double-strand break repair via homologous recombination"/>
    <property type="evidence" value="ECO:0007669"/>
    <property type="project" value="TreeGrafter"/>
</dbReference>
<name>A0A6N4TE37_9BACT</name>
<dbReference type="Pfam" id="PF00580">
    <property type="entry name" value="UvrD-helicase"/>
    <property type="match status" value="1"/>
</dbReference>
<keyword evidence="11" id="KW-0614">Plasmid</keyword>
<dbReference type="Gene3D" id="3.40.50.300">
    <property type="entry name" value="P-loop containing nucleotide triphosphate hydrolases"/>
    <property type="match status" value="2"/>
</dbReference>
<dbReference type="PANTHER" id="PTHR11070:SF30">
    <property type="entry name" value="F-BOX DNA HELICASE 1"/>
    <property type="match status" value="1"/>
</dbReference>
<sequence>MKKREWISSDGTINVNDPFGMAFLYDLYVCENGKNLSQARYINIYTRGSKYYGRILEVVDDVDLFHDRYPDPSKTFFEYVRSRTPDITLSYFLQLFGLRPDDRLKTVLRLVPFSPNNSSVSPTDEQQAIIEHFGDTKDLLIQAFAGSGKTSTLEMLARAYPERHFIYLVFNHSTAESARKRFPENVDVRTVHSFALGYMSQYDNPVGTYKIPVFADILGIDYDYAEVARYILDEFCYSDRMEFEEMDKDTVKEDMEVSWLIDSGIVDLDKAFRYAKEFYTKMEDGKIPPTHSFYLKEFQRLGIAEKARYDAVLLDESQDSNPITYDIVSKINGQKVIIGDRHQKIYGFRNTVDISERFLKTSEEMPLTKSFRFHEGIAEIANKLLSSLKGEKREIRGVSPHTKIKTRAFITRTNAKIIELIESMIGMNEWKTIRDPQDLFKLPMSITKIFTNKSIDYEVPPDLIFLSRFKDIDDLQNYARKMEDIELLSAIGIAVRKSECIEKCFEIAMKHFLEDADVYFTTAHTSKGLEWDEVYLTDDYPDIISSIKKEAQSVEKFIEMQKMQNRRIQKIVEEINLIYVAITRARENVDLSAVKINSILKQ</sequence>
<evidence type="ECO:0000259" key="10">
    <source>
        <dbReference type="Pfam" id="PF13361"/>
    </source>
</evidence>
<evidence type="ECO:0000256" key="3">
    <source>
        <dbReference type="ARBA" id="ARBA00022806"/>
    </source>
</evidence>
<dbReference type="SUPFAM" id="SSF52540">
    <property type="entry name" value="P-loop containing nucleoside triphosphate hydrolases"/>
    <property type="match status" value="1"/>
</dbReference>
<organism evidence="11 12">
    <name type="scientific">Athalassotoga saccharophila</name>
    <dbReference type="NCBI Taxonomy" id="1441386"/>
    <lineage>
        <taxon>Bacteria</taxon>
        <taxon>Thermotogati</taxon>
        <taxon>Thermotogota</taxon>
        <taxon>Thermotogae</taxon>
        <taxon>Mesoaciditogales</taxon>
        <taxon>Mesoaciditogaceae</taxon>
        <taxon>Athalassotoga</taxon>
    </lineage>
</organism>
<dbReference type="Proteomes" id="UP000463916">
    <property type="component" value="Plasmid pATS1"/>
</dbReference>
<keyword evidence="4" id="KW-0067">ATP-binding</keyword>
<evidence type="ECO:0000256" key="6">
    <source>
        <dbReference type="ARBA" id="ARBA00034617"/>
    </source>
</evidence>
<comment type="catalytic activity">
    <reaction evidence="6">
        <text>Couples ATP hydrolysis with the unwinding of duplex DNA by translocating in the 3'-5' direction.</text>
        <dbReference type="EC" id="5.6.2.4"/>
    </reaction>
</comment>
<dbReference type="RefSeq" id="WP_161849013.1">
    <property type="nucleotide sequence ID" value="NZ_AP019552.1"/>
</dbReference>
<dbReference type="InterPro" id="IPR014017">
    <property type="entry name" value="DNA_helicase_UvrD-like_C"/>
</dbReference>
<protein>
    <recommendedName>
        <fullName evidence="7">DNA 3'-5' helicase</fullName>
        <ecNumber evidence="7">5.6.2.4</ecNumber>
    </recommendedName>
</protein>
<evidence type="ECO:0000313" key="12">
    <source>
        <dbReference type="Proteomes" id="UP000463916"/>
    </source>
</evidence>
<comment type="catalytic activity">
    <reaction evidence="8">
        <text>ATP + H2O = ADP + phosphate + H(+)</text>
        <dbReference type="Rhea" id="RHEA:13065"/>
        <dbReference type="ChEBI" id="CHEBI:15377"/>
        <dbReference type="ChEBI" id="CHEBI:15378"/>
        <dbReference type="ChEBI" id="CHEBI:30616"/>
        <dbReference type="ChEBI" id="CHEBI:43474"/>
        <dbReference type="ChEBI" id="CHEBI:456216"/>
        <dbReference type="EC" id="5.6.2.4"/>
    </reaction>
</comment>
<keyword evidence="2" id="KW-0378">Hydrolase</keyword>
<dbReference type="PANTHER" id="PTHR11070">
    <property type="entry name" value="UVRD / RECB / PCRA DNA HELICASE FAMILY MEMBER"/>
    <property type="match status" value="1"/>
</dbReference>
<evidence type="ECO:0000256" key="8">
    <source>
        <dbReference type="ARBA" id="ARBA00048988"/>
    </source>
</evidence>